<dbReference type="AlphaFoldDB" id="A0A378JHP0"/>
<keyword evidence="2" id="KW-1185">Reference proteome</keyword>
<dbReference type="OrthoDB" id="6150901at2"/>
<proteinExistence type="predicted"/>
<dbReference type="Proteomes" id="UP000254794">
    <property type="component" value="Unassembled WGS sequence"/>
</dbReference>
<dbReference type="EMBL" id="UGOD01000001">
    <property type="protein sequence ID" value="STX50654.1"/>
    <property type="molecule type" value="Genomic_DNA"/>
</dbReference>
<evidence type="ECO:0008006" key="3">
    <source>
        <dbReference type="Google" id="ProtNLM"/>
    </source>
</evidence>
<protein>
    <recommendedName>
        <fullName evidence="3">Lipoprotein</fullName>
    </recommendedName>
</protein>
<gene>
    <name evidence="1" type="ORF">NCTC13316_00737</name>
</gene>
<name>A0A378JHP0_9GAMM</name>
<evidence type="ECO:0000313" key="2">
    <source>
        <dbReference type="Proteomes" id="UP000254794"/>
    </source>
</evidence>
<organism evidence="1 2">
    <name type="scientific">Legionella busanensis</name>
    <dbReference type="NCBI Taxonomy" id="190655"/>
    <lineage>
        <taxon>Bacteria</taxon>
        <taxon>Pseudomonadati</taxon>
        <taxon>Pseudomonadota</taxon>
        <taxon>Gammaproteobacteria</taxon>
        <taxon>Legionellales</taxon>
        <taxon>Legionellaceae</taxon>
        <taxon>Legionella</taxon>
    </lineage>
</organism>
<reference evidence="1 2" key="1">
    <citation type="submission" date="2018-06" db="EMBL/GenBank/DDBJ databases">
        <authorList>
            <consortium name="Pathogen Informatics"/>
            <person name="Doyle S."/>
        </authorList>
    </citation>
    <scope>NUCLEOTIDE SEQUENCE [LARGE SCALE GENOMIC DNA]</scope>
    <source>
        <strain evidence="1 2">NCTC13316</strain>
    </source>
</reference>
<sequence>MKLISRFYKLVCILSLTGCNYPADPNNTLITIKNNHIIKIGLCSNLQQNSSLLNKLSQGLNARILKVVDSFDNLYKLLEKNEINLINCDIEEDNPWREKVAFTTPYEKNYVWAVQQGENAWLSYLDRFIYFNRNNNN</sequence>
<dbReference type="RefSeq" id="WP_115330356.1">
    <property type="nucleotide sequence ID" value="NZ_CAAAHP010000004.1"/>
</dbReference>
<dbReference type="Gene3D" id="3.40.190.10">
    <property type="entry name" value="Periplasmic binding protein-like II"/>
    <property type="match status" value="1"/>
</dbReference>
<evidence type="ECO:0000313" key="1">
    <source>
        <dbReference type="EMBL" id="STX50654.1"/>
    </source>
</evidence>
<accession>A0A378JHP0</accession>